<evidence type="ECO:0000313" key="12">
    <source>
        <dbReference type="EMBL" id="KGQ69743.1"/>
    </source>
</evidence>
<dbReference type="Gene3D" id="1.10.10.160">
    <property type="match status" value="1"/>
</dbReference>
<evidence type="ECO:0000259" key="11">
    <source>
        <dbReference type="Pfam" id="PF17946"/>
    </source>
</evidence>
<keyword evidence="5 10" id="KW-0347">Helicase</keyword>
<keyword evidence="9 10" id="KW-0234">DNA repair</keyword>
<keyword evidence="1 10" id="KW-0540">Nuclease</keyword>
<dbReference type="Gene3D" id="1.10.486.10">
    <property type="entry name" value="PCRA, domain 4"/>
    <property type="match status" value="1"/>
</dbReference>
<comment type="subunit">
    <text evidence="10">Heterotrimer of RecB, RecC and RecD. All subunits contribute to DNA-binding.</text>
</comment>
<keyword evidence="6 10" id="KW-0269">Exonuclease</keyword>
<dbReference type="Gene3D" id="3.40.50.10930">
    <property type="match status" value="1"/>
</dbReference>
<comment type="function">
    <text evidence="10">A helicase/nuclease that prepares dsDNA breaks (DSB) for recombinational DNA repair. Binds to DSBs and unwinds DNA via a highly rapid and processive ATP-dependent bidirectional helicase activity. Unwinds dsDNA until it encounters a Chi (crossover hotspot instigator) sequence from the 3' direction. Cuts ssDNA a few nucleotides 3' to the Chi site. The properties and activities of the enzyme are changed at Chi. The Chi-altered holoenzyme produces a long 3'-ssDNA overhang and facilitates RecA-binding to the ssDNA for homologous DNA recombination and repair. Holoenzyme degrades any linearized DNA that is unable to undergo homologous recombination. In the holoenzyme this subunit recognizes the wild-type Chi sequence, and when added to isolated RecB increases its ATP-dependent helicase processivity.</text>
</comment>
<evidence type="ECO:0000256" key="10">
    <source>
        <dbReference type="HAMAP-Rule" id="MF_01486"/>
    </source>
</evidence>
<dbReference type="PANTHER" id="PTHR30591:SF1">
    <property type="entry name" value="RECBCD ENZYME SUBUNIT RECC"/>
    <property type="match status" value="1"/>
</dbReference>
<gene>
    <name evidence="10" type="primary">recC</name>
    <name evidence="12" type="ORF">OA57_08845</name>
</gene>
<dbReference type="InterPro" id="IPR041500">
    <property type="entry name" value="RecC_C"/>
</dbReference>
<dbReference type="SUPFAM" id="SSF52980">
    <property type="entry name" value="Restriction endonuclease-like"/>
    <property type="match status" value="1"/>
</dbReference>
<dbReference type="Proteomes" id="UP000030380">
    <property type="component" value="Unassembled WGS sequence"/>
</dbReference>
<dbReference type="GO" id="GO:0008854">
    <property type="term" value="F:exodeoxyribonuclease V activity"/>
    <property type="evidence" value="ECO:0007669"/>
    <property type="project" value="InterPro"/>
</dbReference>
<dbReference type="GO" id="GO:0003677">
    <property type="term" value="F:DNA binding"/>
    <property type="evidence" value="ECO:0007669"/>
    <property type="project" value="UniProtKB-UniRule"/>
</dbReference>
<comment type="caution">
    <text evidence="12">The sequence shown here is derived from an EMBL/GenBank/DDBJ whole genome shotgun (WGS) entry which is preliminary data.</text>
</comment>
<evidence type="ECO:0000256" key="5">
    <source>
        <dbReference type="ARBA" id="ARBA00022806"/>
    </source>
</evidence>
<dbReference type="PANTHER" id="PTHR30591">
    <property type="entry name" value="RECBCD ENZYME SUBUNIT RECC"/>
    <property type="match status" value="1"/>
</dbReference>
<evidence type="ECO:0000256" key="6">
    <source>
        <dbReference type="ARBA" id="ARBA00022839"/>
    </source>
</evidence>
<evidence type="ECO:0000256" key="2">
    <source>
        <dbReference type="ARBA" id="ARBA00022741"/>
    </source>
</evidence>
<reference evidence="12 13" key="1">
    <citation type="submission" date="2014-11" db="EMBL/GenBank/DDBJ databases">
        <title>Draft genome sequence of Chelonobacter oris 1662T, associated with respiratory disease in Hermann's Tortoises.</title>
        <authorList>
            <person name="Kudirkiene E."/>
            <person name="Hansen M.J."/>
            <person name="Bojesen A.M."/>
        </authorList>
    </citation>
    <scope>NUCLEOTIDE SEQUENCE [LARGE SCALE GENOMIC DNA]</scope>
    <source>
        <strain evidence="12 13">1662</strain>
    </source>
</reference>
<keyword evidence="3 10" id="KW-0227">DNA damage</keyword>
<dbReference type="InterPro" id="IPR011335">
    <property type="entry name" value="Restrct_endonuc-II-like"/>
</dbReference>
<comment type="miscellaneous">
    <text evidence="10">In the RecBCD complex, RecB has a slow 3'-5' helicase, an exonuclease activity and loads RecA onto ssDNA, RecD has a fast 5'-3' helicase activity, while RecC stimulates the ATPase and processivity of the RecB helicase and contributes to recognition of the Chi site.</text>
</comment>
<protein>
    <recommendedName>
        <fullName evidence="10">RecBCD enzyme subunit RecC</fullName>
    </recommendedName>
    <alternativeName>
        <fullName evidence="10">Exonuclease V subunit RecC</fullName>
        <shortName evidence="10">ExoV subunit RecC</shortName>
    </alternativeName>
    <alternativeName>
        <fullName evidence="10">Helicase/nuclease RecBCD subunit RecC</fullName>
    </alternativeName>
</protein>
<dbReference type="Gene3D" id="3.40.50.300">
    <property type="entry name" value="P-loop containing nucleotide triphosphate hydrolases"/>
    <property type="match status" value="1"/>
</dbReference>
<dbReference type="SUPFAM" id="SSF52540">
    <property type="entry name" value="P-loop containing nucleoside triphosphate hydrolases"/>
    <property type="match status" value="2"/>
</dbReference>
<evidence type="ECO:0000256" key="4">
    <source>
        <dbReference type="ARBA" id="ARBA00022801"/>
    </source>
</evidence>
<dbReference type="NCBIfam" id="TIGR01450">
    <property type="entry name" value="recC"/>
    <property type="match status" value="1"/>
</dbReference>
<feature type="domain" description="RecC C-terminal" evidence="11">
    <location>
        <begin position="833"/>
        <end position="1048"/>
    </location>
</feature>
<keyword evidence="13" id="KW-1185">Reference proteome</keyword>
<keyword evidence="8 10" id="KW-0238">DNA-binding</keyword>
<dbReference type="Gene3D" id="1.10.10.990">
    <property type="match status" value="1"/>
</dbReference>
<sequence>MLHLYYSNHLEIQKEILISLMLQSPLADPFHSEQVLVQSQGMAQWLKLQIAEKCGVAANIDFPLPAGFIWQQYHRTLSDVPEQNAFQKEALQWHLTALIPTLLTQADFAPLKKYLGEPPSQEKLYQLAGKIADLFDQYLVYRPDWIQAWQQQNEQAVLQSLFDGKQQDMSDLLHQELQGAVAWQGKLWRAVYARIERQAGQRGSICRHRAALHHEYLQKLAAHKPHHLPQRLFIFGISALPAVYLQTFQAIAQHCEVHLFFNNPCRYYWGDIVDNAFLRKLQLRQRLKHQQGGVGSWLNERQQAAFPDDGRSASLQSGNPLLAAWGKMGRDFLYLLSQSEANEIDAYADVSGQSLLAQLQNAILDLQPAQPQAPFLLHTDDDSIRIHACHSPMREVEVLHDQLLHLFERQADLTPKDIVVMVADVDKYVPYIHAVFAQYDYQDPRFIPYEITDRKHTHSDVIISTFLNLLQLKESTFSAESVLGLLDVPELRACFALDLNESAILKNWVAENGIRYGLSRDENDIEPNYNAWQSGLERMLLGSAMRQADGIWQQTVAFDSSYGLNAQIVGKLGEFLQRLQDWQRILQQSHDVAQWQQHLHWVLAHFFAESEQSRYALLFLSQRIDDVCRLALETEFDGKLNSNVVFEWLNGHLSEEDGGIHFLNGKLSFCTLLPMRAIPFKVVALLGMNEGDYPRQQAPNSFDLMQYSVQKGDRVRRDDDRYLFLEAILSAQQTLYISYVGRSLTDNQQLQPSVLVSQLLDYLADQSRTTDGGDVRQQLVRQYPMTVFSRDNFEYRNPNRSFAREWLVAATGQSAVSDFIQPLGGEPFSRPVIEFDSLRRFVVDPVRYFFEKQLGVYLRQHNDEIEDSEVFQISPLARYQLSDALLRQPVTDWSQQFEFFKLKGELPRAHFATISQHEISERLQSLSKVIAPYLSQTAESMPIAQDIVCGQQTYRLQGEIDRLYQGRRIEWRSGAVKPNHQIETWLYYLVQTAQLRQTAPTPHFYGLDGETVQCCRFNDMSLEDAERQLAHYIADFVESERQLLVLPTALYPLFCGDSAKTAEELLNEIWKLAEETPYQSADPYWQRLLSQHQSLNLAVITAKMQQWFGLMAQSLLDGKENNA</sequence>
<dbReference type="STRING" id="505317.OA57_08845"/>
<dbReference type="InterPro" id="IPR013986">
    <property type="entry name" value="DExx_box_DNA_helicase_dom_sf"/>
</dbReference>
<dbReference type="Pfam" id="PF17946">
    <property type="entry name" value="RecC_C"/>
    <property type="match status" value="1"/>
</dbReference>
<comment type="similarity">
    <text evidence="10">Belongs to the RecC family.</text>
</comment>
<keyword evidence="4 10" id="KW-0378">Hydrolase</keyword>
<dbReference type="PIRSF" id="PIRSF000980">
    <property type="entry name" value="RecC"/>
    <property type="match status" value="1"/>
</dbReference>
<dbReference type="GO" id="GO:0009338">
    <property type="term" value="C:exodeoxyribonuclease V complex"/>
    <property type="evidence" value="ECO:0007669"/>
    <property type="project" value="InterPro"/>
</dbReference>
<organism evidence="12 13">
    <name type="scientific">Chelonobacter oris</name>
    <dbReference type="NCBI Taxonomy" id="505317"/>
    <lineage>
        <taxon>Bacteria</taxon>
        <taxon>Pseudomonadati</taxon>
        <taxon>Pseudomonadota</taxon>
        <taxon>Gammaproteobacteria</taxon>
        <taxon>Pasteurellales</taxon>
        <taxon>Pasteurellaceae</taxon>
        <taxon>Chelonobacter</taxon>
    </lineage>
</organism>
<dbReference type="EMBL" id="JSUM01000014">
    <property type="protein sequence ID" value="KGQ69743.1"/>
    <property type="molecule type" value="Genomic_DNA"/>
</dbReference>
<dbReference type="GO" id="GO:0005524">
    <property type="term" value="F:ATP binding"/>
    <property type="evidence" value="ECO:0007669"/>
    <property type="project" value="UniProtKB-UniRule"/>
</dbReference>
<evidence type="ECO:0000313" key="13">
    <source>
        <dbReference type="Proteomes" id="UP000030380"/>
    </source>
</evidence>
<dbReference type="OrthoDB" id="9762834at2"/>
<keyword evidence="7 10" id="KW-0067">ATP-binding</keyword>
<evidence type="ECO:0000256" key="9">
    <source>
        <dbReference type="ARBA" id="ARBA00023204"/>
    </source>
</evidence>
<dbReference type="InterPro" id="IPR027417">
    <property type="entry name" value="P-loop_NTPase"/>
</dbReference>
<accession>A0A0A3AK38</accession>
<dbReference type="GO" id="GO:0003678">
    <property type="term" value="F:DNA helicase activity"/>
    <property type="evidence" value="ECO:0007669"/>
    <property type="project" value="UniProtKB-UniRule"/>
</dbReference>
<proteinExistence type="inferred from homology"/>
<dbReference type="Pfam" id="PF04257">
    <property type="entry name" value="Exonuc_V_gamma"/>
    <property type="match status" value="1"/>
</dbReference>
<dbReference type="HAMAP" id="MF_01486">
    <property type="entry name" value="RecC"/>
    <property type="match status" value="1"/>
</dbReference>
<name>A0A0A3AK38_9PAST</name>
<evidence type="ECO:0000256" key="1">
    <source>
        <dbReference type="ARBA" id="ARBA00022722"/>
    </source>
</evidence>
<evidence type="ECO:0000256" key="3">
    <source>
        <dbReference type="ARBA" id="ARBA00022763"/>
    </source>
</evidence>
<dbReference type="GO" id="GO:0000724">
    <property type="term" value="P:double-strand break repair via homologous recombination"/>
    <property type="evidence" value="ECO:0007669"/>
    <property type="project" value="UniProtKB-UniRule"/>
</dbReference>
<evidence type="ECO:0000256" key="8">
    <source>
        <dbReference type="ARBA" id="ARBA00023125"/>
    </source>
</evidence>
<dbReference type="InterPro" id="IPR006697">
    <property type="entry name" value="RecC"/>
</dbReference>
<keyword evidence="2 10" id="KW-0547">Nucleotide-binding</keyword>
<dbReference type="RefSeq" id="WP_034616545.1">
    <property type="nucleotide sequence ID" value="NZ_JSUM01000014.1"/>
</dbReference>
<evidence type="ECO:0000256" key="7">
    <source>
        <dbReference type="ARBA" id="ARBA00022840"/>
    </source>
</evidence>
<dbReference type="AlphaFoldDB" id="A0A0A3AK38"/>